<dbReference type="InParanoid" id="A0A517SFX3"/>
<dbReference type="InterPro" id="IPR036249">
    <property type="entry name" value="Thioredoxin-like_sf"/>
</dbReference>
<dbReference type="Pfam" id="PF13899">
    <property type="entry name" value="Thioredoxin_7"/>
    <property type="match status" value="1"/>
</dbReference>
<gene>
    <name evidence="3" type="ORF">Pan44_30690</name>
</gene>
<dbReference type="PANTHER" id="PTHR15337:SF11">
    <property type="entry name" value="THIOREDOXIN DOMAIN-CONTAINING PROTEIN"/>
    <property type="match status" value="1"/>
</dbReference>
<protein>
    <submittedName>
        <fullName evidence="3">Thiol:disulfide interchange protein</fullName>
    </submittedName>
</protein>
<organism evidence="3 4">
    <name type="scientific">Caulifigura coniformis</name>
    <dbReference type="NCBI Taxonomy" id="2527983"/>
    <lineage>
        <taxon>Bacteria</taxon>
        <taxon>Pseudomonadati</taxon>
        <taxon>Planctomycetota</taxon>
        <taxon>Planctomycetia</taxon>
        <taxon>Planctomycetales</taxon>
        <taxon>Planctomycetaceae</taxon>
        <taxon>Caulifigura</taxon>
    </lineage>
</organism>
<dbReference type="Gene3D" id="3.40.30.10">
    <property type="entry name" value="Glutaredoxin"/>
    <property type="match status" value="1"/>
</dbReference>
<reference evidence="3 4" key="1">
    <citation type="submission" date="2019-02" db="EMBL/GenBank/DDBJ databases">
        <title>Deep-cultivation of Planctomycetes and their phenomic and genomic characterization uncovers novel biology.</title>
        <authorList>
            <person name="Wiegand S."/>
            <person name="Jogler M."/>
            <person name="Boedeker C."/>
            <person name="Pinto D."/>
            <person name="Vollmers J."/>
            <person name="Rivas-Marin E."/>
            <person name="Kohn T."/>
            <person name="Peeters S.H."/>
            <person name="Heuer A."/>
            <person name="Rast P."/>
            <person name="Oberbeckmann S."/>
            <person name="Bunk B."/>
            <person name="Jeske O."/>
            <person name="Meyerdierks A."/>
            <person name="Storesund J.E."/>
            <person name="Kallscheuer N."/>
            <person name="Luecker S."/>
            <person name="Lage O.M."/>
            <person name="Pohl T."/>
            <person name="Merkel B.J."/>
            <person name="Hornburger P."/>
            <person name="Mueller R.-W."/>
            <person name="Bruemmer F."/>
            <person name="Labrenz M."/>
            <person name="Spormann A.M."/>
            <person name="Op den Camp H."/>
            <person name="Overmann J."/>
            <person name="Amann R."/>
            <person name="Jetten M.S.M."/>
            <person name="Mascher T."/>
            <person name="Medema M.H."/>
            <person name="Devos D.P."/>
            <person name="Kaster A.-K."/>
            <person name="Ovreas L."/>
            <person name="Rohde M."/>
            <person name="Galperin M.Y."/>
            <person name="Jogler C."/>
        </authorList>
    </citation>
    <scope>NUCLEOTIDE SEQUENCE [LARGE SCALE GENOMIC DNA]</scope>
    <source>
        <strain evidence="3 4">Pan44</strain>
    </source>
</reference>
<evidence type="ECO:0000256" key="2">
    <source>
        <dbReference type="SAM" id="SignalP"/>
    </source>
</evidence>
<accession>A0A517SFX3</accession>
<dbReference type="Proteomes" id="UP000315700">
    <property type="component" value="Chromosome"/>
</dbReference>
<evidence type="ECO:0000256" key="1">
    <source>
        <dbReference type="ARBA" id="ARBA00022729"/>
    </source>
</evidence>
<dbReference type="PANTHER" id="PTHR15337">
    <property type="entry name" value="ANTERIOR GRADIENT PROTEIN-RELATED"/>
    <property type="match status" value="1"/>
</dbReference>
<feature type="signal peptide" evidence="2">
    <location>
        <begin position="1"/>
        <end position="25"/>
    </location>
</feature>
<dbReference type="EMBL" id="CP036271">
    <property type="protein sequence ID" value="QDT55028.1"/>
    <property type="molecule type" value="Genomic_DNA"/>
</dbReference>
<name>A0A517SFX3_9PLAN</name>
<evidence type="ECO:0000313" key="4">
    <source>
        <dbReference type="Proteomes" id="UP000315700"/>
    </source>
</evidence>
<dbReference type="KEGG" id="ccos:Pan44_30690"/>
<dbReference type="SUPFAM" id="SSF52833">
    <property type="entry name" value="Thioredoxin-like"/>
    <property type="match status" value="1"/>
</dbReference>
<dbReference type="InterPro" id="IPR051099">
    <property type="entry name" value="AGR/TXD"/>
</dbReference>
<proteinExistence type="predicted"/>
<keyword evidence="4" id="KW-1185">Reference proteome</keyword>
<dbReference type="OrthoDB" id="267639at2"/>
<keyword evidence="1 2" id="KW-0732">Signal</keyword>
<feature type="chain" id="PRO_5021877122" evidence="2">
    <location>
        <begin position="26"/>
        <end position="154"/>
    </location>
</feature>
<sequence precursor="true">MATFSRRILCLGVLALVVPGLRALAAEAPPGGIRWQTDLKTAHRLSRETNKPMLFVFGADWCTWCKKLEKSTLTDRELVAYINENFVPIHIDADRDPRVVEILEAEALPCAVVLSPNADLMGRIRGFKDAAGYRAALASTKQATTGVTPVSGTR</sequence>
<dbReference type="RefSeq" id="WP_145030826.1">
    <property type="nucleotide sequence ID" value="NZ_CP036271.1"/>
</dbReference>
<evidence type="ECO:0000313" key="3">
    <source>
        <dbReference type="EMBL" id="QDT55028.1"/>
    </source>
</evidence>
<dbReference type="AlphaFoldDB" id="A0A517SFX3"/>